<evidence type="ECO:0000313" key="2">
    <source>
        <dbReference type="Proteomes" id="UP001299220"/>
    </source>
</evidence>
<keyword evidence="2" id="KW-1185">Reference proteome</keyword>
<sequence>MQVLLENGYVSSYAFDGNIIGGIEVPDPPDIEHFEAHFQSYLVRDGTLEYDEQQNIELKRKALCDDLRKRRETECFSYINRGQFWYDQLSEKQKAELQVWYSDWLKVTDTLTAPEKPSWLN</sequence>
<gene>
    <name evidence="1" type="ORF">JQM67_10390</name>
</gene>
<dbReference type="RefSeq" id="WP_235324037.1">
    <property type="nucleotide sequence ID" value="NZ_JAFBIT010000003.1"/>
</dbReference>
<comment type="caution">
    <text evidence="1">The sequence shown here is derived from an EMBL/GenBank/DDBJ whole genome shotgun (WGS) entry which is preliminary data.</text>
</comment>
<organism evidence="1 2">
    <name type="scientific">Anaeromassilibacillus senegalensis</name>
    <dbReference type="NCBI Taxonomy" id="1673717"/>
    <lineage>
        <taxon>Bacteria</taxon>
        <taxon>Bacillati</taxon>
        <taxon>Bacillota</taxon>
        <taxon>Clostridia</taxon>
        <taxon>Eubacteriales</taxon>
        <taxon>Acutalibacteraceae</taxon>
        <taxon>Anaeromassilibacillus</taxon>
    </lineage>
</organism>
<protein>
    <recommendedName>
        <fullName evidence="3">Tail fiber assembly protein</fullName>
    </recommendedName>
</protein>
<dbReference type="Proteomes" id="UP001299220">
    <property type="component" value="Unassembled WGS sequence"/>
</dbReference>
<evidence type="ECO:0008006" key="3">
    <source>
        <dbReference type="Google" id="ProtNLM"/>
    </source>
</evidence>
<accession>A0ABS9CRU9</accession>
<evidence type="ECO:0000313" key="1">
    <source>
        <dbReference type="EMBL" id="MCF2653010.1"/>
    </source>
</evidence>
<reference evidence="1 2" key="1">
    <citation type="submission" date="2020-12" db="EMBL/GenBank/DDBJ databases">
        <title>Whole genome sequences of gut porcine anaerobes.</title>
        <authorList>
            <person name="Kubasova T."/>
            <person name="Jahodarova E."/>
            <person name="Rychlik I."/>
        </authorList>
    </citation>
    <scope>NUCLEOTIDE SEQUENCE [LARGE SCALE GENOMIC DNA]</scope>
    <source>
        <strain evidence="1 2">An867</strain>
    </source>
</reference>
<dbReference type="EMBL" id="JAFBIT010000003">
    <property type="protein sequence ID" value="MCF2653010.1"/>
    <property type="molecule type" value="Genomic_DNA"/>
</dbReference>
<proteinExistence type="predicted"/>
<name>A0ABS9CRU9_9FIRM</name>